<dbReference type="GO" id="GO:0003723">
    <property type="term" value="F:RNA binding"/>
    <property type="evidence" value="ECO:0007669"/>
    <property type="project" value="InterPro"/>
</dbReference>
<dbReference type="PANTHER" id="PTHR13309:SF0">
    <property type="entry name" value="FMR1-INTERACTING PROTEIN NUFIP1"/>
    <property type="match status" value="1"/>
</dbReference>
<feature type="compositionally biased region" description="Acidic residues" evidence="1">
    <location>
        <begin position="239"/>
        <end position="253"/>
    </location>
</feature>
<sequence length="253" mass="28575">MRRSLSLTYTEQEILKWREERRKNYPSKGNVEKKLAERQQDKGVLEREAEIRREQLKEILAKQAELGVEVAEIPGCYLSDPKQQGQGREENGRPLNKKGRLHKKFDKRGRYDKKDRYSKKQRLNDNPSSDVPLVSKRKPSLLEKLLSADITRDKSHLLQAFRFMVMNSFFKDGPDKPLTFPSVIVKEGSGEDGVVEQSFPHAGKGVSEVRDETVVRKTGENDDIDDDNDGGGGGGGGDSSEDDGDEEEGEIIN</sequence>
<feature type="compositionally biased region" description="Basic and acidic residues" evidence="1">
    <location>
        <begin position="30"/>
        <end position="47"/>
    </location>
</feature>
<organism evidence="3 4">
    <name type="scientific">Trema orientale</name>
    <name type="common">Charcoal tree</name>
    <name type="synonym">Celtis orientalis</name>
    <dbReference type="NCBI Taxonomy" id="63057"/>
    <lineage>
        <taxon>Eukaryota</taxon>
        <taxon>Viridiplantae</taxon>
        <taxon>Streptophyta</taxon>
        <taxon>Embryophyta</taxon>
        <taxon>Tracheophyta</taxon>
        <taxon>Spermatophyta</taxon>
        <taxon>Magnoliopsida</taxon>
        <taxon>eudicotyledons</taxon>
        <taxon>Gunneridae</taxon>
        <taxon>Pentapetalae</taxon>
        <taxon>rosids</taxon>
        <taxon>fabids</taxon>
        <taxon>Rosales</taxon>
        <taxon>Cannabaceae</taxon>
        <taxon>Trema</taxon>
    </lineage>
</organism>
<dbReference type="STRING" id="63057.A0A2P5CDL4"/>
<feature type="region of interest" description="Disordered" evidence="1">
    <location>
        <begin position="21"/>
        <end position="47"/>
    </location>
</feature>
<dbReference type="EMBL" id="JXTC01000378">
    <property type="protein sequence ID" value="PON59142.1"/>
    <property type="molecule type" value="Genomic_DNA"/>
</dbReference>
<feature type="domain" description="FMR1-interacting protein 1 conserved" evidence="2">
    <location>
        <begin position="8"/>
        <end position="41"/>
    </location>
</feature>
<evidence type="ECO:0000256" key="1">
    <source>
        <dbReference type="SAM" id="MobiDB-lite"/>
    </source>
</evidence>
<feature type="compositionally biased region" description="Basic residues" evidence="1">
    <location>
        <begin position="95"/>
        <end position="107"/>
    </location>
</feature>
<feature type="compositionally biased region" description="Basic and acidic residues" evidence="1">
    <location>
        <begin position="207"/>
        <end position="220"/>
    </location>
</feature>
<keyword evidence="4" id="KW-1185">Reference proteome</keyword>
<dbReference type="GO" id="GO:0000492">
    <property type="term" value="P:box C/D snoRNP assembly"/>
    <property type="evidence" value="ECO:0007669"/>
    <property type="project" value="TreeGrafter"/>
</dbReference>
<dbReference type="AlphaFoldDB" id="A0A2P5CDL4"/>
<dbReference type="OrthoDB" id="273070at2759"/>
<evidence type="ECO:0000313" key="3">
    <source>
        <dbReference type="EMBL" id="PON59142.1"/>
    </source>
</evidence>
<feature type="region of interest" description="Disordered" evidence="1">
    <location>
        <begin position="78"/>
        <end position="135"/>
    </location>
</feature>
<comment type="caution">
    <text evidence="3">The sequence shown here is derived from an EMBL/GenBank/DDBJ whole genome shotgun (WGS) entry which is preliminary data.</text>
</comment>
<dbReference type="InterPro" id="IPR019496">
    <property type="entry name" value="NUFIP1_cons_dom"/>
</dbReference>
<dbReference type="InterPro" id="IPR039136">
    <property type="entry name" value="NUFIP1-like"/>
</dbReference>
<dbReference type="GO" id="GO:0005634">
    <property type="term" value="C:nucleus"/>
    <property type="evidence" value="ECO:0007669"/>
    <property type="project" value="TreeGrafter"/>
</dbReference>
<dbReference type="Pfam" id="PF10453">
    <property type="entry name" value="NUFIP1"/>
    <property type="match status" value="1"/>
</dbReference>
<dbReference type="InParanoid" id="A0A2P5CDL4"/>
<evidence type="ECO:0000259" key="2">
    <source>
        <dbReference type="Pfam" id="PF10453"/>
    </source>
</evidence>
<accession>A0A2P5CDL4</accession>
<dbReference type="PANTHER" id="PTHR13309">
    <property type="entry name" value="NUCLEAR FRAGILE X MENTAL RETARDATION PROTEIN INTERACTING PROTEIN 1"/>
    <property type="match status" value="1"/>
</dbReference>
<dbReference type="Proteomes" id="UP000237000">
    <property type="component" value="Unassembled WGS sequence"/>
</dbReference>
<name>A0A2P5CDL4_TREOI</name>
<protein>
    <submittedName>
        <fullName evidence="3">Nuclear fragile X mental retardation-interacting protein 1, conserved domain containing protein</fullName>
    </submittedName>
</protein>
<gene>
    <name evidence="3" type="ORF">TorRG33x02_289030</name>
</gene>
<feature type="region of interest" description="Disordered" evidence="1">
    <location>
        <begin position="191"/>
        <end position="253"/>
    </location>
</feature>
<reference evidence="4" key="1">
    <citation type="submission" date="2016-06" db="EMBL/GenBank/DDBJ databases">
        <title>Parallel loss of symbiosis genes in relatives of nitrogen-fixing non-legume Parasponia.</title>
        <authorList>
            <person name="Van Velzen R."/>
            <person name="Holmer R."/>
            <person name="Bu F."/>
            <person name="Rutten L."/>
            <person name="Van Zeijl A."/>
            <person name="Liu W."/>
            <person name="Santuari L."/>
            <person name="Cao Q."/>
            <person name="Sharma T."/>
            <person name="Shen D."/>
            <person name="Roswanjaya Y."/>
            <person name="Wardhani T."/>
            <person name="Kalhor M.S."/>
            <person name="Jansen J."/>
            <person name="Van den Hoogen J."/>
            <person name="Gungor B."/>
            <person name="Hartog M."/>
            <person name="Hontelez J."/>
            <person name="Verver J."/>
            <person name="Yang W.-C."/>
            <person name="Schijlen E."/>
            <person name="Repin R."/>
            <person name="Schilthuizen M."/>
            <person name="Schranz E."/>
            <person name="Heidstra R."/>
            <person name="Miyata K."/>
            <person name="Fedorova E."/>
            <person name="Kohlen W."/>
            <person name="Bisseling T."/>
            <person name="Smit S."/>
            <person name="Geurts R."/>
        </authorList>
    </citation>
    <scope>NUCLEOTIDE SEQUENCE [LARGE SCALE GENOMIC DNA]</scope>
    <source>
        <strain evidence="4">cv. RG33-2</strain>
    </source>
</reference>
<proteinExistence type="predicted"/>
<evidence type="ECO:0000313" key="4">
    <source>
        <dbReference type="Proteomes" id="UP000237000"/>
    </source>
</evidence>